<sequence>LVGFGVTIGYHRLLTHRSFDAPPAVRGALAILRSMSVQGAVIHWVADHRKHHTFTDEEGDPHSPHTHDVPGWRGVVGGWWHAHTGWLFDRAERASARRFARDLREDPVMRFVDRWFFAWALLGLAIPFAAGFVLSGGSLMAGFTAFVWGGLVRVFLLHHATWSVNSICHMYGRRPFETEDESRNNWVVALVSLGEGWHHNHHAFPTSARHGLQRFELDPSYAIIRGMEMVGLASNVRKPTTRDLERKARFERAEEQVAA</sequence>
<dbReference type="CDD" id="cd03505">
    <property type="entry name" value="Delta9-FADS-like"/>
    <property type="match status" value="1"/>
</dbReference>
<dbReference type="AlphaFoldDB" id="A0A6J4S719"/>
<evidence type="ECO:0000256" key="5">
    <source>
        <dbReference type="ARBA" id="ARBA00022989"/>
    </source>
</evidence>
<evidence type="ECO:0000313" key="12">
    <source>
        <dbReference type="EMBL" id="CAA9485011.1"/>
    </source>
</evidence>
<feature type="transmembrane region" description="Helical" evidence="10">
    <location>
        <begin position="139"/>
        <end position="156"/>
    </location>
</feature>
<evidence type="ECO:0000256" key="9">
    <source>
        <dbReference type="ARBA" id="ARBA00023136"/>
    </source>
</evidence>
<comment type="subcellular location">
    <subcellularLocation>
        <location evidence="1">Membrane</location>
        <topology evidence="1">Multi-pass membrane protein</topology>
    </subcellularLocation>
</comment>
<keyword evidence="4" id="KW-0276">Fatty acid metabolism</keyword>
<reference evidence="12" key="1">
    <citation type="submission" date="2020-02" db="EMBL/GenBank/DDBJ databases">
        <authorList>
            <person name="Meier V. D."/>
        </authorList>
    </citation>
    <scope>NUCLEOTIDE SEQUENCE</scope>
    <source>
        <strain evidence="12">AVDCRST_MAG85</strain>
    </source>
</reference>
<evidence type="ECO:0000256" key="8">
    <source>
        <dbReference type="ARBA" id="ARBA00023098"/>
    </source>
</evidence>
<feature type="domain" description="Fatty acid desaturase" evidence="11">
    <location>
        <begin position="5"/>
        <end position="214"/>
    </location>
</feature>
<dbReference type="GO" id="GO:0006631">
    <property type="term" value="P:fatty acid metabolic process"/>
    <property type="evidence" value="ECO:0007669"/>
    <property type="project" value="UniProtKB-KW"/>
</dbReference>
<dbReference type="GO" id="GO:0004768">
    <property type="term" value="F:stearoyl-CoA 9-desaturase activity"/>
    <property type="evidence" value="ECO:0007669"/>
    <property type="project" value="UniProtKB-EC"/>
</dbReference>
<evidence type="ECO:0000256" key="1">
    <source>
        <dbReference type="ARBA" id="ARBA00004141"/>
    </source>
</evidence>
<keyword evidence="8" id="KW-0443">Lipid metabolism</keyword>
<keyword evidence="5 10" id="KW-1133">Transmembrane helix</keyword>
<name>A0A6J4S719_9ACTN</name>
<dbReference type="PRINTS" id="PR00075">
    <property type="entry name" value="FACDDSATRASE"/>
</dbReference>
<keyword evidence="6 12" id="KW-0560">Oxidoreductase</keyword>
<evidence type="ECO:0000256" key="10">
    <source>
        <dbReference type="SAM" id="Phobius"/>
    </source>
</evidence>
<proteinExistence type="inferred from homology"/>
<accession>A0A6J4S719</accession>
<keyword evidence="3 10" id="KW-0812">Transmembrane</keyword>
<evidence type="ECO:0000256" key="3">
    <source>
        <dbReference type="ARBA" id="ARBA00022692"/>
    </source>
</evidence>
<keyword evidence="9 10" id="KW-0472">Membrane</keyword>
<evidence type="ECO:0000256" key="7">
    <source>
        <dbReference type="ARBA" id="ARBA00023004"/>
    </source>
</evidence>
<dbReference type="InterPro" id="IPR015876">
    <property type="entry name" value="Acyl-CoA_DS"/>
</dbReference>
<dbReference type="EMBL" id="CADCVT010000098">
    <property type="protein sequence ID" value="CAA9485011.1"/>
    <property type="molecule type" value="Genomic_DNA"/>
</dbReference>
<dbReference type="Pfam" id="PF00487">
    <property type="entry name" value="FA_desaturase"/>
    <property type="match status" value="1"/>
</dbReference>
<protein>
    <submittedName>
        <fullName evidence="12">Fatty acid desaturase Delta-9 fatty acid desaturase</fullName>
        <ecNumber evidence="12">1.14.19.1</ecNumber>
    </submittedName>
</protein>
<dbReference type="EC" id="1.14.19.1" evidence="12"/>
<keyword evidence="7" id="KW-0408">Iron</keyword>
<evidence type="ECO:0000256" key="2">
    <source>
        <dbReference type="ARBA" id="ARBA00008749"/>
    </source>
</evidence>
<evidence type="ECO:0000259" key="11">
    <source>
        <dbReference type="Pfam" id="PF00487"/>
    </source>
</evidence>
<dbReference type="GO" id="GO:0016020">
    <property type="term" value="C:membrane"/>
    <property type="evidence" value="ECO:0007669"/>
    <property type="project" value="UniProtKB-SubCell"/>
</dbReference>
<evidence type="ECO:0000256" key="6">
    <source>
        <dbReference type="ARBA" id="ARBA00023002"/>
    </source>
</evidence>
<dbReference type="InterPro" id="IPR005804">
    <property type="entry name" value="FA_desaturase_dom"/>
</dbReference>
<dbReference type="PANTHER" id="PTHR11351">
    <property type="entry name" value="ACYL-COA DESATURASE"/>
    <property type="match status" value="1"/>
</dbReference>
<dbReference type="PANTHER" id="PTHR11351:SF3">
    <property type="entry name" value="BLL4393 PROTEIN"/>
    <property type="match status" value="1"/>
</dbReference>
<evidence type="ECO:0000256" key="4">
    <source>
        <dbReference type="ARBA" id="ARBA00022832"/>
    </source>
</evidence>
<comment type="similarity">
    <text evidence="2">Belongs to the fatty acid desaturase type 2 family.</text>
</comment>
<gene>
    <name evidence="12" type="ORF">AVDCRST_MAG85-895</name>
</gene>
<organism evidence="12">
    <name type="scientific">uncultured Solirubrobacteraceae bacterium</name>
    <dbReference type="NCBI Taxonomy" id="1162706"/>
    <lineage>
        <taxon>Bacteria</taxon>
        <taxon>Bacillati</taxon>
        <taxon>Actinomycetota</taxon>
        <taxon>Thermoleophilia</taxon>
        <taxon>Solirubrobacterales</taxon>
        <taxon>Solirubrobacteraceae</taxon>
        <taxon>environmental samples</taxon>
    </lineage>
</organism>
<feature type="non-terminal residue" evidence="12">
    <location>
        <position position="1"/>
    </location>
</feature>
<feature type="transmembrane region" description="Helical" evidence="10">
    <location>
        <begin position="115"/>
        <end position="133"/>
    </location>
</feature>